<organism evidence="1 2">
    <name type="scientific">Diversispora epigaea</name>
    <dbReference type="NCBI Taxonomy" id="1348612"/>
    <lineage>
        <taxon>Eukaryota</taxon>
        <taxon>Fungi</taxon>
        <taxon>Fungi incertae sedis</taxon>
        <taxon>Mucoromycota</taxon>
        <taxon>Glomeromycotina</taxon>
        <taxon>Glomeromycetes</taxon>
        <taxon>Diversisporales</taxon>
        <taxon>Diversisporaceae</taxon>
        <taxon>Diversispora</taxon>
    </lineage>
</organism>
<sequence>MLDHLPGITSGNLRMKTLRAKKIRILFGKNGVGKDKIRQVSYSIYAISSLTNSQIQNVIKNECNFSGTITNRDDQTIEEATNVSIPSISQPKKALLKTQVSISNKSRLPISVLPSDPEEKRKHVIEMVLERFSYLSLKHSDNYGDNFDCPDICPVCDKEHKRDNVQGLWGDDQSFRLAKRCNIFRRLTRGCGEQKLGEDCATQECADGLKCREDQTFGGFTCRDN</sequence>
<comment type="caution">
    <text evidence="1">The sequence shown here is derived from an EMBL/GenBank/DDBJ whole genome shotgun (WGS) entry which is preliminary data.</text>
</comment>
<dbReference type="OrthoDB" id="2447209at2759"/>
<dbReference type="AlphaFoldDB" id="A0A397IV95"/>
<name>A0A397IV95_9GLOM</name>
<dbReference type="EMBL" id="PQFF01000184">
    <property type="protein sequence ID" value="RHZ76530.1"/>
    <property type="molecule type" value="Genomic_DNA"/>
</dbReference>
<keyword evidence="2" id="KW-1185">Reference proteome</keyword>
<evidence type="ECO:0000313" key="2">
    <source>
        <dbReference type="Proteomes" id="UP000266861"/>
    </source>
</evidence>
<gene>
    <name evidence="1" type="ORF">Glove_196g11</name>
</gene>
<dbReference type="Proteomes" id="UP000266861">
    <property type="component" value="Unassembled WGS sequence"/>
</dbReference>
<accession>A0A397IV95</accession>
<proteinExistence type="predicted"/>
<reference evidence="1 2" key="1">
    <citation type="submission" date="2018-08" db="EMBL/GenBank/DDBJ databases">
        <title>Genome and evolution of the arbuscular mycorrhizal fungus Diversispora epigaea (formerly Glomus versiforme) and its bacterial endosymbionts.</title>
        <authorList>
            <person name="Sun X."/>
            <person name="Fei Z."/>
            <person name="Harrison M."/>
        </authorList>
    </citation>
    <scope>NUCLEOTIDE SEQUENCE [LARGE SCALE GENOMIC DNA]</scope>
    <source>
        <strain evidence="1 2">IT104</strain>
    </source>
</reference>
<protein>
    <submittedName>
        <fullName evidence="1">Uncharacterized protein</fullName>
    </submittedName>
</protein>
<evidence type="ECO:0000313" key="1">
    <source>
        <dbReference type="EMBL" id="RHZ76530.1"/>
    </source>
</evidence>